<name>M0NRJ9_9EURY</name>
<keyword evidence="1" id="KW-0812">Transmembrane</keyword>
<evidence type="ECO:0000313" key="3">
    <source>
        <dbReference type="Proteomes" id="UP000011650"/>
    </source>
</evidence>
<accession>M0NRJ9</accession>
<dbReference type="Pfam" id="PF14079">
    <property type="entry name" value="DUF4260"/>
    <property type="match status" value="1"/>
</dbReference>
<sequence length="135" mass="14379">MSKTFLRVEGLAALGIALGGYVTLDGPIWLLIVLALGLDLSMLGYLPGSRVGALSYSVIHTDTLPLALGGLGFWADGRTAFLIALIWGGHIGADRLFGYGLKFEFGFKRASLYPARPAPSTERNTLLLKPGEEVS</sequence>
<evidence type="ECO:0008006" key="4">
    <source>
        <dbReference type="Google" id="ProtNLM"/>
    </source>
</evidence>
<keyword evidence="1" id="KW-1133">Transmembrane helix</keyword>
<gene>
    <name evidence="2" type="ORF">C469_09165</name>
</gene>
<dbReference type="Proteomes" id="UP000011650">
    <property type="component" value="Unassembled WGS sequence"/>
</dbReference>
<keyword evidence="3" id="KW-1185">Reference proteome</keyword>
<dbReference type="InterPro" id="IPR025356">
    <property type="entry name" value="DUF4260"/>
</dbReference>
<reference evidence="2 3" key="1">
    <citation type="journal article" date="2014" name="PLoS Genet.">
        <title>Phylogenetically driven sequencing of extremely halophilic archaea reveals strategies for static and dynamic osmo-response.</title>
        <authorList>
            <person name="Becker E.A."/>
            <person name="Seitzer P.M."/>
            <person name="Tritt A."/>
            <person name="Larsen D."/>
            <person name="Krusor M."/>
            <person name="Yao A.I."/>
            <person name="Wu D."/>
            <person name="Madern D."/>
            <person name="Eisen J.A."/>
            <person name="Darling A.E."/>
            <person name="Facciotti M.T."/>
        </authorList>
    </citation>
    <scope>NUCLEOTIDE SEQUENCE [LARGE SCALE GENOMIC DNA]</scope>
    <source>
        <strain evidence="2 3">DSM 21995</strain>
    </source>
</reference>
<evidence type="ECO:0000313" key="2">
    <source>
        <dbReference type="EMBL" id="EMA60223.1"/>
    </source>
</evidence>
<evidence type="ECO:0000256" key="1">
    <source>
        <dbReference type="SAM" id="Phobius"/>
    </source>
</evidence>
<protein>
    <recommendedName>
        <fullName evidence="4">DUF4260 domain-containing protein</fullName>
    </recommendedName>
</protein>
<dbReference type="AlphaFoldDB" id="M0NRJ9"/>
<organism evidence="2 3">
    <name type="scientific">Halorubrum lipolyticum DSM 21995</name>
    <dbReference type="NCBI Taxonomy" id="1227482"/>
    <lineage>
        <taxon>Archaea</taxon>
        <taxon>Methanobacteriati</taxon>
        <taxon>Methanobacteriota</taxon>
        <taxon>Stenosarchaea group</taxon>
        <taxon>Halobacteria</taxon>
        <taxon>Halobacteriales</taxon>
        <taxon>Haloferacaceae</taxon>
        <taxon>Halorubrum</taxon>
    </lineage>
</organism>
<comment type="caution">
    <text evidence="2">The sequence shown here is derived from an EMBL/GenBank/DDBJ whole genome shotgun (WGS) entry which is preliminary data.</text>
</comment>
<dbReference type="RefSeq" id="WP_008005872.1">
    <property type="nucleotide sequence ID" value="NZ_AOJG01000025.1"/>
</dbReference>
<feature type="transmembrane region" description="Helical" evidence="1">
    <location>
        <begin position="80"/>
        <end position="101"/>
    </location>
</feature>
<keyword evidence="1" id="KW-0472">Membrane</keyword>
<proteinExistence type="predicted"/>
<dbReference type="STRING" id="1227482.C469_09165"/>
<dbReference type="EMBL" id="AOJG01000025">
    <property type="protein sequence ID" value="EMA60223.1"/>
    <property type="molecule type" value="Genomic_DNA"/>
</dbReference>